<dbReference type="NCBIfam" id="TIGR00256">
    <property type="entry name" value="D-aminoacyl-tRNA deacylase"/>
    <property type="match status" value="1"/>
</dbReference>
<dbReference type="InterPro" id="IPR023509">
    <property type="entry name" value="DTD-like_sf"/>
</dbReference>
<comment type="function">
    <text evidence="2">An aminoacyl-tRNA editing enzyme that deacylates mischarged D-aminoacyl-tRNAs. Also deacylates mischarged glycyl-tRNA(Ala), protecting cells against glycine mischarging by AlaRS. Acts via tRNA-based rather than protein-based catalysis; rejects L-amino acids rather than detecting D-amino acids in the active site. By recycling D-aminoacyl-tRNA to D-amino acids and free tRNA molecules, this enzyme counteracts the toxicity associated with the formation of D-aminoacyl-tRNA entities in vivo and helps enforce protein L-homochirality.</text>
</comment>
<dbReference type="GO" id="GO:0106026">
    <property type="term" value="F:Gly-tRNA(Ala) deacylase activity"/>
    <property type="evidence" value="ECO:0007669"/>
    <property type="project" value="UniProtKB-UniRule"/>
</dbReference>
<organism evidence="3 4">
    <name type="scientific">Rohdeia mirabilis</name>
    <dbReference type="NCBI Taxonomy" id="2528008"/>
    <lineage>
        <taxon>Bacteria</taxon>
        <taxon>Pseudomonadati</taxon>
        <taxon>Planctomycetota</taxon>
        <taxon>Planctomycetia</taxon>
        <taxon>Planctomycetia incertae sedis</taxon>
        <taxon>Rohdeia</taxon>
    </lineage>
</organism>
<dbReference type="Gene3D" id="3.50.80.10">
    <property type="entry name" value="D-tyrosyl-tRNA(Tyr) deacylase"/>
    <property type="match status" value="1"/>
</dbReference>
<name>A0A518D2Z1_9BACT</name>
<comment type="subunit">
    <text evidence="2">Homodimer.</text>
</comment>
<dbReference type="GO" id="GO:0043908">
    <property type="term" value="F:Ser(Gly)-tRNA(Ala) hydrolase activity"/>
    <property type="evidence" value="ECO:0007669"/>
    <property type="project" value="UniProtKB-UniRule"/>
</dbReference>
<evidence type="ECO:0000256" key="1">
    <source>
        <dbReference type="ARBA" id="ARBA00009673"/>
    </source>
</evidence>
<comment type="subcellular location">
    <subcellularLocation>
        <location evidence="2">Cytoplasm</location>
    </subcellularLocation>
</comment>
<keyword evidence="2" id="KW-0820">tRNA-binding</keyword>
<dbReference type="PANTHER" id="PTHR10472">
    <property type="entry name" value="D-TYROSYL-TRNA TYR DEACYLASE"/>
    <property type="match status" value="1"/>
</dbReference>
<gene>
    <name evidence="2 3" type="primary">dtd</name>
    <name evidence="3" type="ORF">Pla163_29650</name>
</gene>
<protein>
    <recommendedName>
        <fullName evidence="2">D-aminoacyl-tRNA deacylase</fullName>
        <shortName evidence="2">DTD</shortName>
        <ecNumber evidence="2">3.1.1.96</ecNumber>
    </recommendedName>
    <alternativeName>
        <fullName evidence="2">Gly-tRNA(Ala) deacylase</fullName>
        <ecNumber evidence="2">3.1.1.-</ecNumber>
    </alternativeName>
</protein>
<dbReference type="OrthoDB" id="9801395at2"/>
<comment type="catalytic activity">
    <reaction evidence="2">
        <text>glycyl-tRNA(Ala) + H2O = tRNA(Ala) + glycine + H(+)</text>
        <dbReference type="Rhea" id="RHEA:53744"/>
        <dbReference type="Rhea" id="RHEA-COMP:9657"/>
        <dbReference type="Rhea" id="RHEA-COMP:13640"/>
        <dbReference type="ChEBI" id="CHEBI:15377"/>
        <dbReference type="ChEBI" id="CHEBI:15378"/>
        <dbReference type="ChEBI" id="CHEBI:57305"/>
        <dbReference type="ChEBI" id="CHEBI:78442"/>
        <dbReference type="ChEBI" id="CHEBI:78522"/>
    </reaction>
</comment>
<evidence type="ECO:0000256" key="2">
    <source>
        <dbReference type="HAMAP-Rule" id="MF_00518"/>
    </source>
</evidence>
<keyword evidence="4" id="KW-1185">Reference proteome</keyword>
<keyword evidence="2" id="KW-0694">RNA-binding</keyword>
<keyword evidence="2" id="KW-0963">Cytoplasm</keyword>
<evidence type="ECO:0000313" key="4">
    <source>
        <dbReference type="Proteomes" id="UP000319342"/>
    </source>
</evidence>
<comment type="similarity">
    <text evidence="1 2">Belongs to the DTD family.</text>
</comment>
<feature type="short sequence motif" description="Gly-cisPro motif, important for rejection of L-amino acids" evidence="2">
    <location>
        <begin position="140"/>
        <end position="141"/>
    </location>
</feature>
<evidence type="ECO:0000313" key="3">
    <source>
        <dbReference type="EMBL" id="QDU85824.1"/>
    </source>
</evidence>
<dbReference type="HAMAP" id="MF_00518">
    <property type="entry name" value="Deacylase_Dtd"/>
    <property type="match status" value="1"/>
</dbReference>
<dbReference type="AlphaFoldDB" id="A0A518D2Z1"/>
<keyword evidence="2 3" id="KW-0378">Hydrolase</keyword>
<dbReference type="EC" id="3.1.1.-" evidence="2"/>
<dbReference type="InterPro" id="IPR003732">
    <property type="entry name" value="Daa-tRNA_deacyls_DTD"/>
</dbReference>
<dbReference type="EMBL" id="CP036290">
    <property type="protein sequence ID" value="QDU85824.1"/>
    <property type="molecule type" value="Genomic_DNA"/>
</dbReference>
<dbReference type="GO" id="GO:0000049">
    <property type="term" value="F:tRNA binding"/>
    <property type="evidence" value="ECO:0007669"/>
    <property type="project" value="UniProtKB-UniRule"/>
</dbReference>
<dbReference type="GO" id="GO:0019478">
    <property type="term" value="P:D-amino acid catabolic process"/>
    <property type="evidence" value="ECO:0007669"/>
    <property type="project" value="UniProtKB-UniRule"/>
</dbReference>
<dbReference type="PANTHER" id="PTHR10472:SF5">
    <property type="entry name" value="D-AMINOACYL-TRNA DEACYLASE 1"/>
    <property type="match status" value="1"/>
</dbReference>
<dbReference type="Proteomes" id="UP000319342">
    <property type="component" value="Chromosome"/>
</dbReference>
<dbReference type="SUPFAM" id="SSF69500">
    <property type="entry name" value="DTD-like"/>
    <property type="match status" value="1"/>
</dbReference>
<reference evidence="3 4" key="1">
    <citation type="submission" date="2019-02" db="EMBL/GenBank/DDBJ databases">
        <title>Deep-cultivation of Planctomycetes and their phenomic and genomic characterization uncovers novel biology.</title>
        <authorList>
            <person name="Wiegand S."/>
            <person name="Jogler M."/>
            <person name="Boedeker C."/>
            <person name="Pinto D."/>
            <person name="Vollmers J."/>
            <person name="Rivas-Marin E."/>
            <person name="Kohn T."/>
            <person name="Peeters S.H."/>
            <person name="Heuer A."/>
            <person name="Rast P."/>
            <person name="Oberbeckmann S."/>
            <person name="Bunk B."/>
            <person name="Jeske O."/>
            <person name="Meyerdierks A."/>
            <person name="Storesund J.E."/>
            <person name="Kallscheuer N."/>
            <person name="Luecker S."/>
            <person name="Lage O.M."/>
            <person name="Pohl T."/>
            <person name="Merkel B.J."/>
            <person name="Hornburger P."/>
            <person name="Mueller R.-W."/>
            <person name="Bruemmer F."/>
            <person name="Labrenz M."/>
            <person name="Spormann A.M."/>
            <person name="Op den Camp H."/>
            <person name="Overmann J."/>
            <person name="Amann R."/>
            <person name="Jetten M.S.M."/>
            <person name="Mascher T."/>
            <person name="Medema M.H."/>
            <person name="Devos D.P."/>
            <person name="Kaster A.-K."/>
            <person name="Ovreas L."/>
            <person name="Rohde M."/>
            <person name="Galperin M.Y."/>
            <person name="Jogler C."/>
        </authorList>
    </citation>
    <scope>NUCLEOTIDE SEQUENCE [LARGE SCALE GENOMIC DNA]</scope>
    <source>
        <strain evidence="3 4">Pla163</strain>
    </source>
</reference>
<accession>A0A518D2Z1</accession>
<sequence>MIVVLQRVHSGARVRVDGEVVGAIEGAGLVVLLGVLAGDTEREALALAERTARYRVFQDDEGRMNRSLLDVGGGALLISQFTLAADGRKGRRPSFDRAAPPAEAGPLYERFAAHLTEFGVASVATGRFGALMEVEFVNHGPATFLLEQ</sequence>
<comment type="catalytic activity">
    <reaction evidence="2">
        <text>a D-aminoacyl-tRNA + H2O = a tRNA + a D-alpha-amino acid + H(+)</text>
        <dbReference type="Rhea" id="RHEA:13953"/>
        <dbReference type="Rhea" id="RHEA-COMP:10123"/>
        <dbReference type="Rhea" id="RHEA-COMP:10124"/>
        <dbReference type="ChEBI" id="CHEBI:15377"/>
        <dbReference type="ChEBI" id="CHEBI:15378"/>
        <dbReference type="ChEBI" id="CHEBI:59871"/>
        <dbReference type="ChEBI" id="CHEBI:78442"/>
        <dbReference type="ChEBI" id="CHEBI:79333"/>
        <dbReference type="EC" id="3.1.1.96"/>
    </reaction>
</comment>
<dbReference type="RefSeq" id="WP_145189909.1">
    <property type="nucleotide sequence ID" value="NZ_CP036290.1"/>
</dbReference>
<dbReference type="Pfam" id="PF02580">
    <property type="entry name" value="Tyr_Deacylase"/>
    <property type="match status" value="1"/>
</dbReference>
<dbReference type="GO" id="GO:0051500">
    <property type="term" value="F:D-tyrosyl-tRNA(Tyr) deacylase activity"/>
    <property type="evidence" value="ECO:0007669"/>
    <property type="project" value="TreeGrafter"/>
</dbReference>
<dbReference type="GO" id="GO:0005737">
    <property type="term" value="C:cytoplasm"/>
    <property type="evidence" value="ECO:0007669"/>
    <property type="project" value="UniProtKB-SubCell"/>
</dbReference>
<proteinExistence type="inferred from homology"/>
<dbReference type="EC" id="3.1.1.96" evidence="2"/>
<comment type="domain">
    <text evidence="2">A Gly-cisPro motif from one monomer fits into the active site of the other monomer to allow specific chiral rejection of L-amino acids.</text>
</comment>
<dbReference type="FunFam" id="3.50.80.10:FF:000001">
    <property type="entry name" value="D-aminoacyl-tRNA deacylase"/>
    <property type="match status" value="1"/>
</dbReference>